<dbReference type="SUPFAM" id="SSF51905">
    <property type="entry name" value="FAD/NAD(P)-binding domain"/>
    <property type="match status" value="1"/>
</dbReference>
<feature type="binding site" evidence="5">
    <location>
        <position position="288"/>
    </location>
    <ligand>
        <name>NAD(+)</name>
        <dbReference type="ChEBI" id="CHEBI:57540"/>
    </ligand>
</feature>
<evidence type="ECO:0000313" key="10">
    <source>
        <dbReference type="Proteomes" id="UP000198741"/>
    </source>
</evidence>
<dbReference type="AlphaFoldDB" id="A0A1H0KJK0"/>
<evidence type="ECO:0000256" key="5">
    <source>
        <dbReference type="PIRSR" id="PIRSR000350-3"/>
    </source>
</evidence>
<evidence type="ECO:0000259" key="8">
    <source>
        <dbReference type="Pfam" id="PF07992"/>
    </source>
</evidence>
<proteinExistence type="inferred from homology"/>
<feature type="binding site" evidence="5">
    <location>
        <begin position="191"/>
        <end position="198"/>
    </location>
    <ligand>
        <name>NAD(+)</name>
        <dbReference type="ChEBI" id="CHEBI:57540"/>
    </ligand>
</feature>
<dbReference type="EMBL" id="LT629710">
    <property type="protein sequence ID" value="SDO56119.1"/>
    <property type="molecule type" value="Genomic_DNA"/>
</dbReference>
<organism evidence="9 10">
    <name type="scientific">Nakamurella panacisegetis</name>
    <dbReference type="NCBI Taxonomy" id="1090615"/>
    <lineage>
        <taxon>Bacteria</taxon>
        <taxon>Bacillati</taxon>
        <taxon>Actinomycetota</taxon>
        <taxon>Actinomycetes</taxon>
        <taxon>Nakamurellales</taxon>
        <taxon>Nakamurellaceae</taxon>
        <taxon>Nakamurella</taxon>
    </lineage>
</organism>
<evidence type="ECO:0000313" key="9">
    <source>
        <dbReference type="EMBL" id="SDO56119.1"/>
    </source>
</evidence>
<dbReference type="OrthoDB" id="9800167at2"/>
<dbReference type="Pfam" id="PF07992">
    <property type="entry name" value="Pyr_redox_2"/>
    <property type="match status" value="1"/>
</dbReference>
<dbReference type="InterPro" id="IPR001100">
    <property type="entry name" value="Pyr_nuc-diS_OxRdtase"/>
</dbReference>
<dbReference type="Pfam" id="PF02852">
    <property type="entry name" value="Pyr_redox_dim"/>
    <property type="match status" value="1"/>
</dbReference>
<dbReference type="GO" id="GO:0006103">
    <property type="term" value="P:2-oxoglutarate metabolic process"/>
    <property type="evidence" value="ECO:0007669"/>
    <property type="project" value="TreeGrafter"/>
</dbReference>
<comment type="similarity">
    <text evidence="1">Belongs to the class-I pyridine nucleotide-disulfide oxidoreductase family.</text>
</comment>
<dbReference type="GO" id="GO:0004148">
    <property type="term" value="F:dihydrolipoyl dehydrogenase (NADH) activity"/>
    <property type="evidence" value="ECO:0007669"/>
    <property type="project" value="TreeGrafter"/>
</dbReference>
<dbReference type="STRING" id="1090615.SAMN04515671_1333"/>
<sequence length="499" mass="52757">MPDNSNSTPTDTWDVVVIGGAPPGENVAQYATQGSDRTAVIIEKELVGGECSFWACMPSKALLRPISVLDNARNLPGVQSLVGDHSLDNAAVLRRRDEIVHHHDDTSQVDWATGVGIDVVRGHARLAGERTVEVTAADGSVRTIHARLAVVLDTGTTATVPPIPGLREARPWISRDATNMHEIPRRIAIIGGGVVACEAATWLAGMGVQVTIIGSAPKLLARNEEFAGDLVADNFRAKGMTVHLNARVDAVSRPQVNDAGEGLIHGGEVTVTFGDSSVTVDEVLVAAGRTPASRDIGLETIGSVAEAAAAHRGFVTVDKHFGVEGVDGDWLYAIGDLNGKALLTHMGKYQARICGAVIAARAEGRDVQTPWTTDSGDDVVPQVTFTDPEVASVGLTEAAARAAGLTVRGVEYDLSWLAGTSLQRDNYVGRAKIVVDEDTHALLGATFVGPDVSDLLHAATVAIVGKVTLEQLWHAVPSYPTVSEIWLRLLETYFNPPSS</sequence>
<keyword evidence="3 5" id="KW-0274">FAD</keyword>
<dbReference type="SUPFAM" id="SSF55424">
    <property type="entry name" value="FAD/NAD-linked reductases, dimerisation (C-terminal) domain"/>
    <property type="match status" value="1"/>
</dbReference>
<feature type="binding site" evidence="5">
    <location>
        <position position="60"/>
    </location>
    <ligand>
        <name>FAD</name>
        <dbReference type="ChEBI" id="CHEBI:57692"/>
    </ligand>
</feature>
<dbReference type="InterPro" id="IPR050151">
    <property type="entry name" value="Class-I_Pyr_Nuc-Dis_Oxidored"/>
</dbReference>
<feature type="disulfide bond" description="Redox-active" evidence="6">
    <location>
        <begin position="51"/>
        <end position="56"/>
    </location>
</feature>
<reference evidence="9 10" key="1">
    <citation type="submission" date="2016-10" db="EMBL/GenBank/DDBJ databases">
        <authorList>
            <person name="de Groot N.N."/>
        </authorList>
    </citation>
    <scope>NUCLEOTIDE SEQUENCE [LARGE SCALE GENOMIC DNA]</scope>
    <source>
        <strain evidence="10">P4-7,KCTC 19426,CECT 7604</strain>
    </source>
</reference>
<evidence type="ECO:0000256" key="1">
    <source>
        <dbReference type="ARBA" id="ARBA00007532"/>
    </source>
</evidence>
<evidence type="ECO:0000256" key="4">
    <source>
        <dbReference type="ARBA" id="ARBA00023027"/>
    </source>
</evidence>
<protein>
    <submittedName>
        <fullName evidence="9">Dihydrolipoamide dehydrogenase</fullName>
    </submittedName>
</protein>
<evidence type="ECO:0000256" key="3">
    <source>
        <dbReference type="ARBA" id="ARBA00022827"/>
    </source>
</evidence>
<dbReference type="PRINTS" id="PR00368">
    <property type="entry name" value="FADPNR"/>
</dbReference>
<keyword evidence="4 5" id="KW-0520">NAD</keyword>
<dbReference type="PRINTS" id="PR00411">
    <property type="entry name" value="PNDRDTASEI"/>
</dbReference>
<dbReference type="RefSeq" id="WP_090475260.1">
    <property type="nucleotide sequence ID" value="NZ_LT629710.1"/>
</dbReference>
<evidence type="ECO:0000259" key="7">
    <source>
        <dbReference type="Pfam" id="PF02852"/>
    </source>
</evidence>
<dbReference type="InterPro" id="IPR023753">
    <property type="entry name" value="FAD/NAD-binding_dom"/>
</dbReference>
<dbReference type="Proteomes" id="UP000198741">
    <property type="component" value="Chromosome I"/>
</dbReference>
<dbReference type="GO" id="GO:0050660">
    <property type="term" value="F:flavin adenine dinucleotide binding"/>
    <property type="evidence" value="ECO:0007669"/>
    <property type="project" value="TreeGrafter"/>
</dbReference>
<feature type="binding site" evidence="5">
    <location>
        <position position="336"/>
    </location>
    <ligand>
        <name>FAD</name>
        <dbReference type="ChEBI" id="CHEBI:57692"/>
    </ligand>
</feature>
<feature type="domain" description="FAD/NAD(P)-binding" evidence="8">
    <location>
        <begin position="14"/>
        <end position="345"/>
    </location>
</feature>
<dbReference type="InterPro" id="IPR016156">
    <property type="entry name" value="FAD/NAD-linked_Rdtase_dimer_sf"/>
</dbReference>
<feature type="domain" description="Pyridine nucleotide-disulphide oxidoreductase dimerisation" evidence="7">
    <location>
        <begin position="380"/>
        <end position="486"/>
    </location>
</feature>
<gene>
    <name evidence="9" type="ORF">SAMN04515671_1333</name>
</gene>
<keyword evidence="2" id="KW-0285">Flavoprotein</keyword>
<keyword evidence="5" id="KW-0547">Nucleotide-binding</keyword>
<dbReference type="InterPro" id="IPR036188">
    <property type="entry name" value="FAD/NAD-bd_sf"/>
</dbReference>
<dbReference type="PANTHER" id="PTHR22912">
    <property type="entry name" value="DISULFIDE OXIDOREDUCTASE"/>
    <property type="match status" value="1"/>
</dbReference>
<dbReference type="PANTHER" id="PTHR22912:SF151">
    <property type="entry name" value="DIHYDROLIPOYL DEHYDROGENASE, MITOCHONDRIAL"/>
    <property type="match status" value="1"/>
</dbReference>
<comment type="cofactor">
    <cofactor evidence="5">
        <name>FAD</name>
        <dbReference type="ChEBI" id="CHEBI:57692"/>
    </cofactor>
    <text evidence="5">Binds 1 FAD per subunit.</text>
</comment>
<dbReference type="PIRSF" id="PIRSF000350">
    <property type="entry name" value="Mercury_reductase_MerA"/>
    <property type="match status" value="1"/>
</dbReference>
<dbReference type="Gene3D" id="3.50.50.60">
    <property type="entry name" value="FAD/NAD(P)-binding domain"/>
    <property type="match status" value="2"/>
</dbReference>
<evidence type="ECO:0000256" key="6">
    <source>
        <dbReference type="PIRSR" id="PIRSR000350-4"/>
    </source>
</evidence>
<keyword evidence="10" id="KW-1185">Reference proteome</keyword>
<dbReference type="InterPro" id="IPR004099">
    <property type="entry name" value="Pyr_nucl-diS_OxRdtase_dimer"/>
</dbReference>
<accession>A0A1H0KJK0</accession>
<evidence type="ECO:0000256" key="2">
    <source>
        <dbReference type="ARBA" id="ARBA00022630"/>
    </source>
</evidence>
<name>A0A1H0KJK0_9ACTN</name>
<dbReference type="Gene3D" id="3.30.390.30">
    <property type="match status" value="1"/>
</dbReference>